<reference evidence="2 3" key="1">
    <citation type="submission" date="2022-05" db="EMBL/GenBank/DDBJ databases">
        <authorList>
            <consortium name="Genoscope - CEA"/>
            <person name="William W."/>
        </authorList>
    </citation>
    <scope>NUCLEOTIDE SEQUENCE [LARGE SCALE GENOMIC DNA]</scope>
</reference>
<dbReference type="EMBL" id="CALNXK010000095">
    <property type="protein sequence ID" value="CAH3152878.1"/>
    <property type="molecule type" value="Genomic_DNA"/>
</dbReference>
<feature type="region of interest" description="Disordered" evidence="1">
    <location>
        <begin position="1"/>
        <end position="44"/>
    </location>
</feature>
<evidence type="ECO:0000313" key="2">
    <source>
        <dbReference type="EMBL" id="CAH3152878.1"/>
    </source>
</evidence>
<sequence length="159" mass="17819">MKATHKGQYMKVNPRVFDTNDNASPTKQSCYKQRPGRGRISSVGSLPLYCRKPKATVTLHDQERAPLLQWLDSVTQQNEGKRVERAKGKEPGVSIEQSSEASEKSVVVVSHRVTKDGMEYLVKGTQEPDSAGMWIPRENVDLTLVAAYTRRQRASRCST</sequence>
<comment type="caution">
    <text evidence="2">The sequence shown here is derived from an EMBL/GenBank/DDBJ whole genome shotgun (WGS) entry which is preliminary data.</text>
</comment>
<accession>A0ABN8Q0X4</accession>
<feature type="region of interest" description="Disordered" evidence="1">
    <location>
        <begin position="77"/>
        <end position="101"/>
    </location>
</feature>
<dbReference type="Gene3D" id="2.40.50.40">
    <property type="match status" value="1"/>
</dbReference>
<protein>
    <submittedName>
        <fullName evidence="2">Uncharacterized protein</fullName>
    </submittedName>
</protein>
<evidence type="ECO:0000313" key="3">
    <source>
        <dbReference type="Proteomes" id="UP001159405"/>
    </source>
</evidence>
<gene>
    <name evidence="2" type="ORF">PLOB_00049398</name>
</gene>
<evidence type="ECO:0000256" key="1">
    <source>
        <dbReference type="SAM" id="MobiDB-lite"/>
    </source>
</evidence>
<feature type="compositionally biased region" description="Polar residues" evidence="1">
    <location>
        <begin position="19"/>
        <end position="31"/>
    </location>
</feature>
<feature type="compositionally biased region" description="Basic and acidic residues" evidence="1">
    <location>
        <begin position="79"/>
        <end position="90"/>
    </location>
</feature>
<name>A0ABN8Q0X4_9CNID</name>
<proteinExistence type="predicted"/>
<keyword evidence="3" id="KW-1185">Reference proteome</keyword>
<organism evidence="2 3">
    <name type="scientific">Porites lobata</name>
    <dbReference type="NCBI Taxonomy" id="104759"/>
    <lineage>
        <taxon>Eukaryota</taxon>
        <taxon>Metazoa</taxon>
        <taxon>Cnidaria</taxon>
        <taxon>Anthozoa</taxon>
        <taxon>Hexacorallia</taxon>
        <taxon>Scleractinia</taxon>
        <taxon>Fungiina</taxon>
        <taxon>Poritidae</taxon>
        <taxon>Porites</taxon>
    </lineage>
</organism>
<dbReference type="Proteomes" id="UP001159405">
    <property type="component" value="Unassembled WGS sequence"/>
</dbReference>